<dbReference type="InterPro" id="IPR039570">
    <property type="entry name" value="AmiC_PBP1"/>
</dbReference>
<dbReference type="AlphaFoldDB" id="F7ZG58"/>
<dbReference type="Proteomes" id="UP000001353">
    <property type="component" value="Chromosome"/>
</dbReference>
<name>F7ZG58_ROSLO</name>
<dbReference type="CDD" id="cd06357">
    <property type="entry name" value="PBP1_AmiC"/>
    <property type="match status" value="1"/>
</dbReference>
<dbReference type="HOGENOM" id="CLU_027128_1_1_5"/>
<organism evidence="1 2">
    <name type="scientific">Roseobacter litoralis (strain ATCC 49566 / DSM 6996 / JCM 21268 / NBRC 15278 / OCh 149)</name>
    <dbReference type="NCBI Taxonomy" id="391595"/>
    <lineage>
        <taxon>Bacteria</taxon>
        <taxon>Pseudomonadati</taxon>
        <taxon>Pseudomonadota</taxon>
        <taxon>Alphaproteobacteria</taxon>
        <taxon>Rhodobacterales</taxon>
        <taxon>Roseobacteraceae</taxon>
        <taxon>Roseobacter</taxon>
    </lineage>
</organism>
<dbReference type="KEGG" id="rli:RLO149_c028290"/>
<dbReference type="InterPro" id="IPR028082">
    <property type="entry name" value="Peripla_BP_I"/>
</dbReference>
<proteinExistence type="predicted"/>
<accession>F7ZG58</accession>
<dbReference type="eggNOG" id="COG0683">
    <property type="taxonomic scope" value="Bacteria"/>
</dbReference>
<dbReference type="GO" id="GO:0033218">
    <property type="term" value="F:amide binding"/>
    <property type="evidence" value="ECO:0007669"/>
    <property type="project" value="InterPro"/>
</dbReference>
<dbReference type="STRING" id="391595.RLO149_c028290"/>
<gene>
    <name evidence="1" type="primary">amiC1</name>
    <name evidence="1" type="ordered locus">RLO149_c028290</name>
</gene>
<evidence type="ECO:0000313" key="2">
    <source>
        <dbReference type="Proteomes" id="UP000001353"/>
    </source>
</evidence>
<dbReference type="EMBL" id="CP002623">
    <property type="protein sequence ID" value="AEI94789.1"/>
    <property type="molecule type" value="Genomic_DNA"/>
</dbReference>
<dbReference type="Pfam" id="PF13433">
    <property type="entry name" value="Peripla_BP_5"/>
    <property type="match status" value="1"/>
</dbReference>
<dbReference type="PANTHER" id="PTHR47628:SF1">
    <property type="entry name" value="ALIPHATIC AMIDASE EXPRESSION-REGULATING PROTEIN"/>
    <property type="match status" value="1"/>
</dbReference>
<dbReference type="Gene3D" id="3.40.50.2300">
    <property type="match status" value="2"/>
</dbReference>
<dbReference type="PANTHER" id="PTHR47628">
    <property type="match status" value="1"/>
</dbReference>
<evidence type="ECO:0000313" key="1">
    <source>
        <dbReference type="EMBL" id="AEI94789.1"/>
    </source>
</evidence>
<sequence>MGHKKSPVRIGLLYSDTGVTSVIETHQRNAALLAIEEINQDGGLLGQEFLFSGDDTCSNPVAFRAEAERLILEDKVDALFGCYMSSCRKAVLPPVSANKSMLFYPTHYEGFEYAQGCIYSGAAPNQNAKWLADFMTQNYGRRYFFVGSNYVFPYEINSLMRDLLSNRGADVVDEVYVPLAASRSDIDNVIARIKQNGPVIIFSTMVGKSAVDFYKAYDKAGFDRTKSPICSVTAGELEMAAIGKDAAEGNIKVAPYFSVIQNDVNQRFVSNYRERFGADEALCAECEAAYFQIKLFAEAAKQVGTTEREALMRVLPTVSVDAPQGMVRVDATTNHTLLWPRVAIANAQGQFEIVREASEPVIPSPYLMQLDDPGDIPYTDLMEKGR</sequence>
<reference evidence="1 2" key="1">
    <citation type="journal article" date="2011" name="BMC Genomics">
        <title>Comparative genome analysis and genome-guided physiological analysis of Roseobacter litoralis.</title>
        <authorList>
            <person name="Kalhoefer D."/>
            <person name="Thole S."/>
            <person name="Voget S."/>
            <person name="Lehmann R."/>
            <person name="Liesegang H."/>
            <person name="Wollher A."/>
            <person name="Daniel R."/>
            <person name="Simon M."/>
            <person name="Brinkhoff T."/>
        </authorList>
    </citation>
    <scope>NUCLEOTIDE SEQUENCE [LARGE SCALE GENOMIC DNA]</scope>
    <source>
        <strain evidence="2">ATCC 49566 / DSM 6996 / JCM 21268 / NBRC 15278 / OCh 149</strain>
    </source>
</reference>
<dbReference type="SUPFAM" id="SSF53822">
    <property type="entry name" value="Periplasmic binding protein-like I"/>
    <property type="match status" value="1"/>
</dbReference>
<dbReference type="OrthoDB" id="9802022at2"/>
<keyword evidence="2" id="KW-1185">Reference proteome</keyword>
<protein>
    <submittedName>
        <fullName evidence="1">Aliphatic amidase expression-regulating protein AmiC</fullName>
    </submittedName>
</protein>